<dbReference type="RefSeq" id="XP_046076398.1">
    <property type="nucleotide sequence ID" value="XM_046219769.1"/>
</dbReference>
<evidence type="ECO:0000313" key="2">
    <source>
        <dbReference type="EMBL" id="KAH8703380.1"/>
    </source>
</evidence>
<evidence type="ECO:0000256" key="1">
    <source>
        <dbReference type="SAM" id="SignalP"/>
    </source>
</evidence>
<protein>
    <recommendedName>
        <fullName evidence="4">Ecp2 effector protein domain-containing protein</fullName>
    </recommendedName>
</protein>
<dbReference type="PANTHER" id="PTHR39603">
    <property type="entry name" value="CYANOVIRIN-N DOMAIN-CONTAINING PROTEIN"/>
    <property type="match status" value="1"/>
</dbReference>
<dbReference type="Proteomes" id="UP001201262">
    <property type="component" value="Unassembled WGS sequence"/>
</dbReference>
<gene>
    <name evidence="2" type="ORF">BGW36DRAFT_422943</name>
</gene>
<evidence type="ECO:0000313" key="3">
    <source>
        <dbReference type="Proteomes" id="UP001201262"/>
    </source>
</evidence>
<feature type="signal peptide" evidence="1">
    <location>
        <begin position="1"/>
        <end position="24"/>
    </location>
</feature>
<keyword evidence="3" id="KW-1185">Reference proteome</keyword>
<reference evidence="2" key="1">
    <citation type="submission" date="2021-12" db="EMBL/GenBank/DDBJ databases">
        <title>Convergent genome expansion in fungi linked to evolution of root-endophyte symbiosis.</title>
        <authorList>
            <consortium name="DOE Joint Genome Institute"/>
            <person name="Ke Y.-H."/>
            <person name="Bonito G."/>
            <person name="Liao H.-L."/>
            <person name="Looney B."/>
            <person name="Rojas-Flechas A."/>
            <person name="Nash J."/>
            <person name="Hameed K."/>
            <person name="Schadt C."/>
            <person name="Martin F."/>
            <person name="Crous P.W."/>
            <person name="Miettinen O."/>
            <person name="Magnuson J.K."/>
            <person name="Labbe J."/>
            <person name="Jacobson D."/>
            <person name="Doktycz M.J."/>
            <person name="Veneault-Fourrey C."/>
            <person name="Kuo A."/>
            <person name="Mondo S."/>
            <person name="Calhoun S."/>
            <person name="Riley R."/>
            <person name="Ohm R."/>
            <person name="LaButti K."/>
            <person name="Andreopoulos B."/>
            <person name="Pangilinan J."/>
            <person name="Nolan M."/>
            <person name="Tritt A."/>
            <person name="Clum A."/>
            <person name="Lipzen A."/>
            <person name="Daum C."/>
            <person name="Barry K."/>
            <person name="Grigoriev I.V."/>
            <person name="Vilgalys R."/>
        </authorList>
    </citation>
    <scope>NUCLEOTIDE SEQUENCE</scope>
    <source>
        <strain evidence="2">PMI_201</strain>
    </source>
</reference>
<sequence length="206" mass="21875">MKNTWTLLSVLYLLTSSLPENALAHPTPAADIEIPQIIPHPDLPSLKSLGLTSAGLYGLSSANHTAHTAHQLQSRFQITCEDLDWPDGYAADNDRGDNGRANMLDAQACLNYLSKTGSAPCTVSFMYSAVIWCRAGTATVGGTHASGVTRTVISTWDVAIGGQEIIDQCNWPRGVAGANAANGNGGLIVKIEKFNETLKPIGPIHH</sequence>
<accession>A0AAD4L0R0</accession>
<name>A0AAD4L0R0_9EURO</name>
<keyword evidence="1" id="KW-0732">Signal</keyword>
<dbReference type="AlphaFoldDB" id="A0AAD4L0R0"/>
<feature type="chain" id="PRO_5041934197" description="Ecp2 effector protein domain-containing protein" evidence="1">
    <location>
        <begin position="25"/>
        <end position="206"/>
    </location>
</feature>
<proteinExistence type="predicted"/>
<dbReference type="PANTHER" id="PTHR39603:SF1">
    <property type="entry name" value="CYANOVIRIN-N DOMAIN-CONTAINING PROTEIN"/>
    <property type="match status" value="1"/>
</dbReference>
<dbReference type="GeneID" id="70250056"/>
<comment type="caution">
    <text evidence="2">The sequence shown here is derived from an EMBL/GenBank/DDBJ whole genome shotgun (WGS) entry which is preliminary data.</text>
</comment>
<organism evidence="2 3">
    <name type="scientific">Talaromyces proteolyticus</name>
    <dbReference type="NCBI Taxonomy" id="1131652"/>
    <lineage>
        <taxon>Eukaryota</taxon>
        <taxon>Fungi</taxon>
        <taxon>Dikarya</taxon>
        <taxon>Ascomycota</taxon>
        <taxon>Pezizomycotina</taxon>
        <taxon>Eurotiomycetes</taxon>
        <taxon>Eurotiomycetidae</taxon>
        <taxon>Eurotiales</taxon>
        <taxon>Trichocomaceae</taxon>
        <taxon>Talaromyces</taxon>
        <taxon>Talaromyces sect. Bacilispori</taxon>
    </lineage>
</organism>
<dbReference type="EMBL" id="JAJTJA010000002">
    <property type="protein sequence ID" value="KAH8703380.1"/>
    <property type="molecule type" value="Genomic_DNA"/>
</dbReference>
<evidence type="ECO:0008006" key="4">
    <source>
        <dbReference type="Google" id="ProtNLM"/>
    </source>
</evidence>